<proteinExistence type="predicted"/>
<dbReference type="HOGENOM" id="CLU_3226380_0_0_9"/>
<dbReference type="AlphaFoldDB" id="C2KMA9"/>
<sequence length="44" mass="5476">MFLDSIWLVELTFIFLLIITIYPFCRYFQQLRTQHEYESRATQT</sequence>
<comment type="caution">
    <text evidence="2">The sequence shown here is derived from an EMBL/GenBank/DDBJ whole genome shotgun (WGS) entry which is preliminary data.</text>
</comment>
<reference evidence="2 3" key="1">
    <citation type="submission" date="2009-04" db="EMBL/GenBank/DDBJ databases">
        <authorList>
            <person name="Qin X."/>
            <person name="Bachman B."/>
            <person name="Battles P."/>
            <person name="Bell A."/>
            <person name="Bess C."/>
            <person name="Bickham C."/>
            <person name="Chaboub L."/>
            <person name="Chen D."/>
            <person name="Coyle M."/>
            <person name="Deiros D.R."/>
            <person name="Dinh H."/>
            <person name="Forbes L."/>
            <person name="Fowler G."/>
            <person name="Francisco L."/>
            <person name="Fu Q."/>
            <person name="Gubbala S."/>
            <person name="Hale W."/>
            <person name="Han Y."/>
            <person name="Hemphill L."/>
            <person name="Highlander S.K."/>
            <person name="Hirani K."/>
            <person name="Hogues M."/>
            <person name="Jackson L."/>
            <person name="Jakkamsetti A."/>
            <person name="Javaid M."/>
            <person name="Jiang H."/>
            <person name="Korchina V."/>
            <person name="Kovar C."/>
            <person name="Lara F."/>
            <person name="Lee S."/>
            <person name="Mata R."/>
            <person name="Mathew T."/>
            <person name="Moen C."/>
            <person name="Morales K."/>
            <person name="Munidasa M."/>
            <person name="Nazareth L."/>
            <person name="Ngo R."/>
            <person name="Nguyen L."/>
            <person name="Okwuonu G."/>
            <person name="Ongeri F."/>
            <person name="Patil S."/>
            <person name="Petrosino J."/>
            <person name="Pham C."/>
            <person name="Pham P."/>
            <person name="Pu L.-L."/>
            <person name="Puazo M."/>
            <person name="Raj R."/>
            <person name="Reid J."/>
            <person name="Rouhana J."/>
            <person name="Saada N."/>
            <person name="Shang Y."/>
            <person name="Simmons D."/>
            <person name="Thornton R."/>
            <person name="Warren J."/>
            <person name="Weissenberger G."/>
            <person name="Zhang J."/>
            <person name="Zhang L."/>
            <person name="Zhou C."/>
            <person name="Zhu D."/>
            <person name="Muzny D."/>
            <person name="Worley K."/>
            <person name="Gibbs R."/>
        </authorList>
    </citation>
    <scope>NUCLEOTIDE SEQUENCE [LARGE SCALE GENOMIC DNA]</scope>
    <source>
        <strain evidence="2 3">ATCC 19254</strain>
    </source>
</reference>
<evidence type="ECO:0000313" key="3">
    <source>
        <dbReference type="Proteomes" id="UP000004283"/>
    </source>
</evidence>
<organism evidence="2 3">
    <name type="scientific">Leuconostoc mesenteroides subsp. cremoris ATCC 19254</name>
    <dbReference type="NCBI Taxonomy" id="586220"/>
    <lineage>
        <taxon>Bacteria</taxon>
        <taxon>Bacillati</taxon>
        <taxon>Bacillota</taxon>
        <taxon>Bacilli</taxon>
        <taxon>Lactobacillales</taxon>
        <taxon>Lactobacillaceae</taxon>
        <taxon>Leuconostoc</taxon>
    </lineage>
</organism>
<protein>
    <submittedName>
        <fullName evidence="2">Uncharacterized protein</fullName>
    </submittedName>
</protein>
<keyword evidence="1" id="KW-1133">Transmembrane helix</keyword>
<feature type="non-terminal residue" evidence="2">
    <location>
        <position position="44"/>
    </location>
</feature>
<evidence type="ECO:0000256" key="1">
    <source>
        <dbReference type="SAM" id="Phobius"/>
    </source>
</evidence>
<dbReference type="Proteomes" id="UP000004283">
    <property type="component" value="Unassembled WGS sequence"/>
</dbReference>
<evidence type="ECO:0000313" key="2">
    <source>
        <dbReference type="EMBL" id="EEJ41637.1"/>
    </source>
</evidence>
<keyword evidence="1" id="KW-0812">Transmembrane</keyword>
<feature type="transmembrane region" description="Helical" evidence="1">
    <location>
        <begin position="6"/>
        <end position="25"/>
    </location>
</feature>
<accession>C2KMA9</accession>
<name>C2KMA9_LEUMC</name>
<dbReference type="EMBL" id="ACKV01000116">
    <property type="protein sequence ID" value="EEJ41637.1"/>
    <property type="molecule type" value="Genomic_DNA"/>
</dbReference>
<gene>
    <name evidence="2" type="ORF">HMPREF0555_1775</name>
</gene>
<keyword evidence="1" id="KW-0472">Membrane</keyword>